<dbReference type="SUPFAM" id="SSF53187">
    <property type="entry name" value="Zn-dependent exopeptidases"/>
    <property type="match status" value="1"/>
</dbReference>
<reference evidence="10" key="1">
    <citation type="submission" date="2020-10" db="EMBL/GenBank/DDBJ databases">
        <authorList>
            <person name="Palmer J.M."/>
        </authorList>
    </citation>
    <scope>NUCLEOTIDE SEQUENCE</scope>
    <source>
        <strain evidence="10">UCD 2041</strain>
    </source>
</reference>
<accession>A0A871R8C9</accession>
<dbReference type="InterPro" id="IPR011650">
    <property type="entry name" value="Peptidase_M20_dimer"/>
</dbReference>
<dbReference type="Gene3D" id="3.30.70.360">
    <property type="match status" value="1"/>
</dbReference>
<dbReference type="InterPro" id="IPR020472">
    <property type="entry name" value="WD40_PAC1"/>
</dbReference>
<dbReference type="Pfam" id="PF07687">
    <property type="entry name" value="M20_dimer"/>
    <property type="match status" value="1"/>
</dbReference>
<dbReference type="InterPro" id="IPR017149">
    <property type="entry name" value="GSH_degradosome_Dug2"/>
</dbReference>
<sequence>MMPLSKHENVFYRLTQDDKKLPLTSSSSDLQSTVMGVSPSITSYRDASPGMDSTFSDSSAIEMNNSIVHRWTHNQSIICLACSSKYGLLFCGTQDSYILIFDLYTFQKLGQIKAHTGSVLCLHLAKCQTIMFSGSSDSLVKIWNIKIVQSGRAQRQVILELTHTIYSPVDIGDIFSIAWIDSSKTILFGSQNASISFAHLGKTKHEDKANLSSLPSVRYDRFFDSTSSGSNVSGSTTPIPESSSEEGDDRCQILMASKLIEIPSTNIISYAHNGYVYAMDTICDIDSQKSLLGGTIAEEFNDIILSGGGDGMVKIWGFKENKITLLRSLNNMEPVLSMLTKEEEDCCSLYCGLANGVVNLWDLSTFQLVRSFETVKGDVNCLSLSDTFLFVGTQEGICKKPAVNDNCVRWLPTNTACLALCQFKPGDVSYLISASMDNTVTLWNVNMITKSCTLAKSDKSDVSTTEMIEVLKKMVSFPTVSKQPEKYMEQSRKCASFIRLLLKKLGAVSSVLLPVPNANPVILATFKANGSKPSNSNKVPRILWYGHYDVIEADHIESWDSNPWEITPTNGYLYGRGVSDNKGPLLSAIYAVADLYKSKNLQCDAIFLIEGEEEAGSYGFQDIVTANKATIGDIDWVMLSNSYWLDDNVPCLNYGLRGVVAANVEVWSDKPDRHSGVDGGVSREPTIDLVNVLSKLTDDSGKVRIPEFYSTVKELGEEERSLYQQIIQKVQGAEVHELLTKWRMPSLTLHKVHVSGPGNSTVIPHAATATLSVRIVPTQDIEEVKKSLVSFILQSFKNLHTENHIKIEITHEAEPWLADTKNAAYKILYKNLQKIWGIEPIFIREGGSIPSIRFLEKTFDCEAAHLPTGQSSDNAHLSNERLRITNMLKAKEILEETLNELPCKGSNI</sequence>
<keyword evidence="6" id="KW-0378">Hydrolase</keyword>
<evidence type="ECO:0000256" key="4">
    <source>
        <dbReference type="ARBA" id="ARBA00022723"/>
    </source>
</evidence>
<dbReference type="InterPro" id="IPR001680">
    <property type="entry name" value="WD40_rpt"/>
</dbReference>
<feature type="region of interest" description="Disordered" evidence="8">
    <location>
        <begin position="227"/>
        <end position="247"/>
    </location>
</feature>
<evidence type="ECO:0000256" key="7">
    <source>
        <dbReference type="PROSITE-ProRule" id="PRU00221"/>
    </source>
</evidence>
<dbReference type="PROSITE" id="PS50294">
    <property type="entry name" value="WD_REPEATS_REGION"/>
    <property type="match status" value="1"/>
</dbReference>
<dbReference type="PRINTS" id="PR00320">
    <property type="entry name" value="GPROTEINBRPT"/>
</dbReference>
<dbReference type="AlphaFoldDB" id="A0A871R8C9"/>
<keyword evidence="3" id="KW-0645">Protease</keyword>
<evidence type="ECO:0000313" key="10">
    <source>
        <dbReference type="EMBL" id="QOU20964.1"/>
    </source>
</evidence>
<evidence type="ECO:0000256" key="8">
    <source>
        <dbReference type="SAM" id="MobiDB-lite"/>
    </source>
</evidence>
<evidence type="ECO:0000256" key="1">
    <source>
        <dbReference type="ARBA" id="ARBA00006247"/>
    </source>
</evidence>
<dbReference type="Gene3D" id="2.130.10.10">
    <property type="entry name" value="YVTN repeat-like/Quinoprotein amine dehydrogenase"/>
    <property type="match status" value="2"/>
</dbReference>
<dbReference type="EMBL" id="CP063136">
    <property type="protein sequence ID" value="QOU20964.1"/>
    <property type="molecule type" value="Genomic_DNA"/>
</dbReference>
<dbReference type="GO" id="GO:0006751">
    <property type="term" value="P:glutathione catabolic process"/>
    <property type="evidence" value="ECO:0007669"/>
    <property type="project" value="InterPro"/>
</dbReference>
<evidence type="ECO:0000313" key="11">
    <source>
        <dbReference type="Proteomes" id="UP000663131"/>
    </source>
</evidence>
<dbReference type="InterPro" id="IPR051458">
    <property type="entry name" value="Cyt/Met_Dipeptidase"/>
</dbReference>
<dbReference type="PANTHER" id="PTHR43270">
    <property type="entry name" value="BETA-ALA-HIS DIPEPTIDASE"/>
    <property type="match status" value="1"/>
</dbReference>
<dbReference type="PANTHER" id="PTHR43270:SF8">
    <property type="entry name" value="DI- AND TRIPEPTIDASE DUG2-RELATED"/>
    <property type="match status" value="1"/>
</dbReference>
<dbReference type="Pfam" id="PF00400">
    <property type="entry name" value="WD40"/>
    <property type="match status" value="1"/>
</dbReference>
<dbReference type="PROSITE" id="PS50082">
    <property type="entry name" value="WD_REPEATS_2"/>
    <property type="match status" value="1"/>
</dbReference>
<dbReference type="GO" id="GO:0006508">
    <property type="term" value="P:proteolysis"/>
    <property type="evidence" value="ECO:0007669"/>
    <property type="project" value="UniProtKB-KW"/>
</dbReference>
<dbReference type="InterPro" id="IPR036322">
    <property type="entry name" value="WD40_repeat_dom_sf"/>
</dbReference>
<dbReference type="GO" id="GO:0008233">
    <property type="term" value="F:peptidase activity"/>
    <property type="evidence" value="ECO:0007669"/>
    <property type="project" value="UniProtKB-KW"/>
</dbReference>
<feature type="compositionally biased region" description="Low complexity" evidence="8">
    <location>
        <begin position="227"/>
        <end position="242"/>
    </location>
</feature>
<name>A0A871R8C9_DEKBR</name>
<evidence type="ECO:0000256" key="5">
    <source>
        <dbReference type="ARBA" id="ARBA00022737"/>
    </source>
</evidence>
<dbReference type="Gene3D" id="3.40.630.10">
    <property type="entry name" value="Zn peptidases"/>
    <property type="match status" value="1"/>
</dbReference>
<dbReference type="InterPro" id="IPR002933">
    <property type="entry name" value="Peptidase_M20"/>
</dbReference>
<organism evidence="10 11">
    <name type="scientific">Dekkera bruxellensis</name>
    <name type="common">Brettanomyces custersii</name>
    <dbReference type="NCBI Taxonomy" id="5007"/>
    <lineage>
        <taxon>Eukaryota</taxon>
        <taxon>Fungi</taxon>
        <taxon>Dikarya</taxon>
        <taxon>Ascomycota</taxon>
        <taxon>Saccharomycotina</taxon>
        <taxon>Pichiomycetes</taxon>
        <taxon>Pichiales</taxon>
        <taxon>Pichiaceae</taxon>
        <taxon>Brettanomyces</taxon>
    </lineage>
</organism>
<dbReference type="Proteomes" id="UP000663131">
    <property type="component" value="Chromosome 8"/>
</dbReference>
<dbReference type="RefSeq" id="XP_041137457.1">
    <property type="nucleotide sequence ID" value="XM_041279243.1"/>
</dbReference>
<proteinExistence type="inferred from homology"/>
<keyword evidence="5" id="KW-0677">Repeat</keyword>
<comment type="similarity">
    <text evidence="1">Belongs to the peptidase M20A family.</text>
</comment>
<feature type="domain" description="Peptidase M20 dimerisation" evidence="9">
    <location>
        <begin position="654"/>
        <end position="792"/>
    </location>
</feature>
<evidence type="ECO:0000256" key="3">
    <source>
        <dbReference type="ARBA" id="ARBA00022670"/>
    </source>
</evidence>
<dbReference type="SUPFAM" id="SSF50978">
    <property type="entry name" value="WD40 repeat-like"/>
    <property type="match status" value="1"/>
</dbReference>
<dbReference type="GO" id="GO:0046872">
    <property type="term" value="F:metal ion binding"/>
    <property type="evidence" value="ECO:0007669"/>
    <property type="project" value="UniProtKB-KW"/>
</dbReference>
<dbReference type="Pfam" id="PF01546">
    <property type="entry name" value="Peptidase_M20"/>
    <property type="match status" value="1"/>
</dbReference>
<dbReference type="InterPro" id="IPR019775">
    <property type="entry name" value="WD40_repeat_CS"/>
</dbReference>
<keyword evidence="4" id="KW-0479">Metal-binding</keyword>
<dbReference type="SMART" id="SM00320">
    <property type="entry name" value="WD40"/>
    <property type="match status" value="6"/>
</dbReference>
<dbReference type="PIRSF" id="PIRSF037237">
    <property type="entry name" value="Peptidase_WD_repeats_DUG2"/>
    <property type="match status" value="1"/>
</dbReference>
<keyword evidence="2 7" id="KW-0853">WD repeat</keyword>
<dbReference type="GeneID" id="64572604"/>
<evidence type="ECO:0000259" key="9">
    <source>
        <dbReference type="Pfam" id="PF07687"/>
    </source>
</evidence>
<reference evidence="10" key="2">
    <citation type="journal article" name="BMC Genomics">
        <title>New genome assemblies reveal patterns of domestication and adaptation across Brettanomyces (Dekkera) species.</title>
        <authorList>
            <person name="Roach M.J."/>
            <person name="Borneman A.R."/>
        </authorList>
    </citation>
    <scope>NUCLEOTIDE SEQUENCE</scope>
    <source>
        <strain evidence="10">UCD 2041</strain>
    </source>
</reference>
<dbReference type="KEGG" id="bbrx:BRETT_000679"/>
<protein>
    <recommendedName>
        <fullName evidence="9">Peptidase M20 dimerisation domain-containing protein</fullName>
    </recommendedName>
</protein>
<dbReference type="PROSITE" id="PS00678">
    <property type="entry name" value="WD_REPEATS_1"/>
    <property type="match status" value="1"/>
</dbReference>
<dbReference type="InterPro" id="IPR015943">
    <property type="entry name" value="WD40/YVTN_repeat-like_dom_sf"/>
</dbReference>
<gene>
    <name evidence="10" type="ORF">BRETT_000679</name>
</gene>
<evidence type="ECO:0000256" key="2">
    <source>
        <dbReference type="ARBA" id="ARBA00022574"/>
    </source>
</evidence>
<dbReference type="OrthoDB" id="7832001at2759"/>
<feature type="repeat" description="WD" evidence="7">
    <location>
        <begin position="112"/>
        <end position="146"/>
    </location>
</feature>
<evidence type="ECO:0000256" key="6">
    <source>
        <dbReference type="ARBA" id="ARBA00022801"/>
    </source>
</evidence>